<proteinExistence type="predicted"/>
<dbReference type="RefSeq" id="WP_289505391.1">
    <property type="nucleotide sequence ID" value="NZ_CP116805.1"/>
</dbReference>
<dbReference type="AlphaFoldDB" id="A0AAF0BN75"/>
<dbReference type="InterPro" id="IPR027304">
    <property type="entry name" value="Trigger_fact/SurA_dom_sf"/>
</dbReference>
<evidence type="ECO:0000313" key="1">
    <source>
        <dbReference type="EMBL" id="WCL55561.1"/>
    </source>
</evidence>
<dbReference type="KEGG" id="gso:PH603_07275"/>
<gene>
    <name evidence="1" type="ORF">PH603_07275</name>
</gene>
<keyword evidence="2" id="KW-1185">Reference proteome</keyword>
<accession>A0AAF0BN75</accession>
<name>A0AAF0BN75_9PROT</name>
<dbReference type="Proteomes" id="UP001217500">
    <property type="component" value="Chromosome"/>
</dbReference>
<dbReference type="EMBL" id="CP116805">
    <property type="protein sequence ID" value="WCL55561.1"/>
    <property type="molecule type" value="Genomic_DNA"/>
</dbReference>
<evidence type="ECO:0000313" key="2">
    <source>
        <dbReference type="Proteomes" id="UP001217500"/>
    </source>
</evidence>
<organism evidence="1 2">
    <name type="scientific">Gimibacter soli</name>
    <dbReference type="NCBI Taxonomy" id="3024400"/>
    <lineage>
        <taxon>Bacteria</taxon>
        <taxon>Pseudomonadati</taxon>
        <taxon>Pseudomonadota</taxon>
        <taxon>Alphaproteobacteria</taxon>
        <taxon>Kordiimonadales</taxon>
        <taxon>Temperatibacteraceae</taxon>
        <taxon>Gimibacter</taxon>
    </lineage>
</organism>
<dbReference type="SUPFAM" id="SSF109998">
    <property type="entry name" value="Triger factor/SurA peptide-binding domain-like"/>
    <property type="match status" value="1"/>
</dbReference>
<sequence length="145" mass="16449">MPIFVGDVEITDNAVFNEMQYHPAPSMEAARNAAAQALVVRELLRQEARRQKRKIGDEDARLMGLIEEAVCVPAATTEICRHYYEQNEARFRASNMPDQVVPFDAVEDKIRDYLQTRSMREGIRSYVLSLAEQTRIAGFDISAAL</sequence>
<reference evidence="1" key="1">
    <citation type="submission" date="2023-01" db="EMBL/GenBank/DDBJ databases">
        <title>The genome sequence of Kordiimonadaceae bacterium 6D33.</title>
        <authorList>
            <person name="Liu Y."/>
        </authorList>
    </citation>
    <scope>NUCLEOTIDE SEQUENCE</scope>
    <source>
        <strain evidence="1">6D33</strain>
    </source>
</reference>
<protein>
    <submittedName>
        <fullName evidence="1">Uncharacterized protein</fullName>
    </submittedName>
</protein>